<dbReference type="Proteomes" id="UP000555552">
    <property type="component" value="Unassembled WGS sequence"/>
</dbReference>
<evidence type="ECO:0000313" key="4">
    <source>
        <dbReference type="Proteomes" id="UP000555552"/>
    </source>
</evidence>
<reference evidence="3 4" key="1">
    <citation type="submission" date="2020-05" db="EMBL/GenBank/DDBJ databases">
        <title>MicrobeNet Type strains.</title>
        <authorList>
            <person name="Nicholson A.C."/>
        </authorList>
    </citation>
    <scope>NUCLEOTIDE SEQUENCE [LARGE SCALE GENOMIC DNA]</scope>
    <source>
        <strain evidence="3 4">JCM 14547</strain>
    </source>
</reference>
<dbReference type="RefSeq" id="WP_171202441.1">
    <property type="nucleotide sequence ID" value="NZ_BAAANP010000016.1"/>
</dbReference>
<protein>
    <submittedName>
        <fullName evidence="3">Dienelactone hydrolase family protein</fullName>
    </submittedName>
</protein>
<evidence type="ECO:0000259" key="2">
    <source>
        <dbReference type="Pfam" id="PF01738"/>
    </source>
</evidence>
<name>A0A849BHI4_9ACTN</name>
<organism evidence="3 4">
    <name type="scientific">Pseudokineococcus marinus</name>
    <dbReference type="NCBI Taxonomy" id="351215"/>
    <lineage>
        <taxon>Bacteria</taxon>
        <taxon>Bacillati</taxon>
        <taxon>Actinomycetota</taxon>
        <taxon>Actinomycetes</taxon>
        <taxon>Kineosporiales</taxon>
        <taxon>Kineosporiaceae</taxon>
        <taxon>Pseudokineococcus</taxon>
    </lineage>
</organism>
<feature type="domain" description="Dienelactone hydrolase" evidence="2">
    <location>
        <begin position="18"/>
        <end position="249"/>
    </location>
</feature>
<dbReference type="InterPro" id="IPR029058">
    <property type="entry name" value="AB_hydrolase_fold"/>
</dbReference>
<feature type="region of interest" description="Disordered" evidence="1">
    <location>
        <begin position="1"/>
        <end position="33"/>
    </location>
</feature>
<dbReference type="GO" id="GO:0016787">
    <property type="term" value="F:hydrolase activity"/>
    <property type="evidence" value="ECO:0007669"/>
    <property type="project" value="UniProtKB-KW"/>
</dbReference>
<feature type="region of interest" description="Disordered" evidence="1">
    <location>
        <begin position="259"/>
        <end position="323"/>
    </location>
</feature>
<evidence type="ECO:0000313" key="3">
    <source>
        <dbReference type="EMBL" id="NNH22599.1"/>
    </source>
</evidence>
<comment type="caution">
    <text evidence="3">The sequence shown here is derived from an EMBL/GenBank/DDBJ whole genome shotgun (WGS) entry which is preliminary data.</text>
</comment>
<dbReference type="SUPFAM" id="SSF53474">
    <property type="entry name" value="alpha/beta-Hydrolases"/>
    <property type="match status" value="1"/>
</dbReference>
<evidence type="ECO:0000256" key="1">
    <source>
        <dbReference type="SAM" id="MobiDB-lite"/>
    </source>
</evidence>
<dbReference type="PANTHER" id="PTHR46623:SF6">
    <property type="entry name" value="ALPHA_BETA-HYDROLASES SUPERFAMILY PROTEIN"/>
    <property type="match status" value="1"/>
</dbReference>
<sequence>MTTTTVPGPDGDSGTGMPAYVSTPPETRRDPGPWPGVVVVHDAFGMSDDMRDQADWLAAAGYVAMLPDLYAKDGRTRGWGRVPCVARTLQQVSRGEGPAFARIEAGRAALAAREDCTGTVGVIGFCMGGGFALLLAGRPGWSAASVNYGMLPDDDAALDRVVEGACPVVASFGGRDRMLAGGAARLEAALDRAGVPHDVREYSGAQHGFITRTADTSPLVPLMSRVMGVSHDHEASADARRRILAFFDVHLRGDADRAGLGTGTSSSEDAAVAPGGPGTVDAVAGVGSDDAPPAAGEAPVGWIGAARPGTTRVGRAAGDAPSA</sequence>
<dbReference type="AlphaFoldDB" id="A0A849BHI4"/>
<dbReference type="PANTHER" id="PTHR46623">
    <property type="entry name" value="CARBOXYMETHYLENEBUTENOLIDASE-RELATED"/>
    <property type="match status" value="1"/>
</dbReference>
<dbReference type="EMBL" id="JABEMA010000053">
    <property type="protein sequence ID" value="NNH22599.1"/>
    <property type="molecule type" value="Genomic_DNA"/>
</dbReference>
<gene>
    <name evidence="3" type="ORF">HLB09_05720</name>
</gene>
<keyword evidence="3" id="KW-0378">Hydrolase</keyword>
<dbReference type="InterPro" id="IPR002925">
    <property type="entry name" value="Dienelactn_hydro"/>
</dbReference>
<keyword evidence="4" id="KW-1185">Reference proteome</keyword>
<dbReference type="Gene3D" id="3.40.50.1820">
    <property type="entry name" value="alpha/beta hydrolase"/>
    <property type="match status" value="1"/>
</dbReference>
<dbReference type="InterPro" id="IPR051049">
    <property type="entry name" value="Dienelactone_hydrolase-like"/>
</dbReference>
<proteinExistence type="predicted"/>
<accession>A0A849BHI4</accession>
<dbReference type="Pfam" id="PF01738">
    <property type="entry name" value="DLH"/>
    <property type="match status" value="1"/>
</dbReference>